<evidence type="ECO:0000313" key="2">
    <source>
        <dbReference type="EMBL" id="RUT33506.1"/>
    </source>
</evidence>
<dbReference type="RefSeq" id="WP_127198620.1">
    <property type="nucleotide sequence ID" value="NZ_RZNX01000002.1"/>
</dbReference>
<keyword evidence="3" id="KW-1185">Reference proteome</keyword>
<name>A0A433XHG6_9BACL</name>
<dbReference type="AlphaFoldDB" id="A0A433XHG6"/>
<evidence type="ECO:0000259" key="1">
    <source>
        <dbReference type="PROSITE" id="PS50035"/>
    </source>
</evidence>
<dbReference type="SMART" id="SM00155">
    <property type="entry name" value="PLDc"/>
    <property type="match status" value="1"/>
</dbReference>
<dbReference type="Proteomes" id="UP000272464">
    <property type="component" value="Unassembled WGS sequence"/>
</dbReference>
<dbReference type="Gene3D" id="3.30.870.10">
    <property type="entry name" value="Endonuclease Chain A"/>
    <property type="match status" value="2"/>
</dbReference>
<sequence>MEHTEIVSMEEWDKELQNGMINFMNYYLSRGPVEKVVEGAELAKVFADTHIPLEEAVRYRQELGGFFTSPEQLKELPGLTIELLEQLAYLVHKLDLGRLSALLPGTTENNQVDAYVNGPDCLQVLLEEINRAERYIHLSVMLFFNDNSGKKVVQALLDARARGVIVRVMVDYGITAVGYNSNLKFGDFGSLAEQLEAAGCQLINTFTTSYNNVDWKSKREELAAAGVPEHGLFLQDYVQEQITTGLNVINHRKFLVIDGVTSIVGSINVGDQYLFENPVTADGDQEIDGRKLGYPSKEDEWHDGCFRIRGAAAYSLNQIFVFQWTVLGGEVFDPDDDFYYPDMDRRFGEEQCTLFASFPGNPVNLIQQYYLDLLKYAGDETIIVNPYLIDNAFWEMLGSLGEEQARHISICNPLNVNDHPTNKAAVQSHMYGPFQKGVSYYDYSKTERFSHWKITYDARSDCVFHGSYNINERSACHDFELGILVKGKSFADKVRRMIGYDLSVSEQVMDNKVFFKHPALHPSTYFNKATEFFT</sequence>
<dbReference type="GO" id="GO:0030572">
    <property type="term" value="F:phosphatidyltransferase activity"/>
    <property type="evidence" value="ECO:0007669"/>
    <property type="project" value="UniProtKB-ARBA"/>
</dbReference>
<evidence type="ECO:0000313" key="3">
    <source>
        <dbReference type="Proteomes" id="UP000272464"/>
    </source>
</evidence>
<dbReference type="PROSITE" id="PS50035">
    <property type="entry name" value="PLD"/>
    <property type="match status" value="1"/>
</dbReference>
<gene>
    <name evidence="2" type="ORF">EJP77_07615</name>
</gene>
<dbReference type="PANTHER" id="PTHR21248:SF22">
    <property type="entry name" value="PHOSPHOLIPASE D"/>
    <property type="match status" value="1"/>
</dbReference>
<accession>A0A433XHG6</accession>
<dbReference type="Pfam" id="PF13091">
    <property type="entry name" value="PLDc_2"/>
    <property type="match status" value="2"/>
</dbReference>
<organism evidence="2 3">
    <name type="scientific">Paenibacillus zeisoli</name>
    <dbReference type="NCBI Taxonomy" id="2496267"/>
    <lineage>
        <taxon>Bacteria</taxon>
        <taxon>Bacillati</taxon>
        <taxon>Bacillota</taxon>
        <taxon>Bacilli</taxon>
        <taxon>Bacillales</taxon>
        <taxon>Paenibacillaceae</taxon>
        <taxon>Paenibacillus</taxon>
    </lineage>
</organism>
<dbReference type="OrthoDB" id="2518181at2"/>
<dbReference type="PANTHER" id="PTHR21248">
    <property type="entry name" value="CARDIOLIPIN SYNTHASE"/>
    <property type="match status" value="1"/>
</dbReference>
<protein>
    <submittedName>
        <fullName evidence="2">Phospholipase</fullName>
    </submittedName>
</protein>
<comment type="caution">
    <text evidence="2">The sequence shown here is derived from an EMBL/GenBank/DDBJ whole genome shotgun (WGS) entry which is preliminary data.</text>
</comment>
<dbReference type="InterPro" id="IPR001736">
    <property type="entry name" value="PLipase_D/transphosphatidylase"/>
</dbReference>
<dbReference type="SUPFAM" id="SSF56024">
    <property type="entry name" value="Phospholipase D/nuclease"/>
    <property type="match status" value="2"/>
</dbReference>
<feature type="domain" description="PLD phosphodiesterase" evidence="1">
    <location>
        <begin position="246"/>
        <end position="273"/>
    </location>
</feature>
<dbReference type="InterPro" id="IPR025202">
    <property type="entry name" value="PLD-like_dom"/>
</dbReference>
<reference evidence="2 3" key="1">
    <citation type="submission" date="2018-12" db="EMBL/GenBank/DDBJ databases">
        <authorList>
            <person name="Sun L."/>
            <person name="Chen Z."/>
        </authorList>
    </citation>
    <scope>NUCLEOTIDE SEQUENCE [LARGE SCALE GENOMIC DNA]</scope>
    <source>
        <strain evidence="2 3">3-5-3</strain>
    </source>
</reference>
<proteinExistence type="predicted"/>
<dbReference type="EMBL" id="RZNX01000002">
    <property type="protein sequence ID" value="RUT33506.1"/>
    <property type="molecule type" value="Genomic_DNA"/>
</dbReference>
<dbReference type="GO" id="GO:0032049">
    <property type="term" value="P:cardiolipin biosynthetic process"/>
    <property type="evidence" value="ECO:0007669"/>
    <property type="project" value="UniProtKB-ARBA"/>
</dbReference>